<evidence type="ECO:0000256" key="10">
    <source>
        <dbReference type="ARBA" id="ARBA00023161"/>
    </source>
</evidence>
<feature type="compositionally biased region" description="Basic and acidic residues" evidence="13">
    <location>
        <begin position="252"/>
        <end position="262"/>
    </location>
</feature>
<dbReference type="GO" id="GO:0000184">
    <property type="term" value="P:nuclear-transcribed mRNA catabolic process, nonsense-mediated decay"/>
    <property type="evidence" value="ECO:0007669"/>
    <property type="project" value="UniProtKB-KW"/>
</dbReference>
<evidence type="ECO:0000259" key="14">
    <source>
        <dbReference type="SMART" id="SM01044"/>
    </source>
</evidence>
<feature type="compositionally biased region" description="Low complexity" evidence="13">
    <location>
        <begin position="624"/>
        <end position="639"/>
    </location>
</feature>
<feature type="region of interest" description="Disordered" evidence="13">
    <location>
        <begin position="116"/>
        <end position="141"/>
    </location>
</feature>
<keyword evidence="5" id="KW-0963">Cytoplasm</keyword>
<evidence type="ECO:0000256" key="9">
    <source>
        <dbReference type="ARBA" id="ARBA00022884"/>
    </source>
</evidence>
<keyword evidence="4" id="KW-0813">Transport</keyword>
<feature type="region of interest" description="Disordered" evidence="13">
    <location>
        <begin position="1"/>
        <end position="97"/>
    </location>
</feature>
<feature type="compositionally biased region" description="Polar residues" evidence="13">
    <location>
        <begin position="269"/>
        <end position="295"/>
    </location>
</feature>
<comment type="similarity">
    <text evidence="3">Belongs to the CASC3 family.</text>
</comment>
<keyword evidence="11" id="KW-0508">mRNA splicing</keyword>
<dbReference type="InterPro" id="IPR018545">
    <property type="entry name" value="Btz_dom"/>
</dbReference>
<keyword evidence="10" id="KW-0866">Nonsense-mediated mRNA decay</keyword>
<dbReference type="SMART" id="SM01044">
    <property type="entry name" value="Btz"/>
    <property type="match status" value="1"/>
</dbReference>
<protein>
    <submittedName>
        <fullName evidence="15">Histone H3.v1-like protein isoform X2</fullName>
    </submittedName>
</protein>
<feature type="compositionally biased region" description="Gly residues" evidence="13">
    <location>
        <begin position="216"/>
        <end position="226"/>
    </location>
</feature>
<dbReference type="GO" id="GO:0005737">
    <property type="term" value="C:cytoplasm"/>
    <property type="evidence" value="ECO:0007669"/>
    <property type="project" value="UniProtKB-SubCell"/>
</dbReference>
<keyword evidence="16" id="KW-1185">Reference proteome</keyword>
<feature type="region of interest" description="Disordered" evidence="13">
    <location>
        <begin position="624"/>
        <end position="676"/>
    </location>
</feature>
<feature type="compositionally biased region" description="Acidic residues" evidence="13">
    <location>
        <begin position="1"/>
        <end position="14"/>
    </location>
</feature>
<evidence type="ECO:0000256" key="13">
    <source>
        <dbReference type="SAM" id="MobiDB-lite"/>
    </source>
</evidence>
<dbReference type="OrthoDB" id="660348at2759"/>
<feature type="compositionally biased region" description="Polar residues" evidence="13">
    <location>
        <begin position="306"/>
        <end position="327"/>
    </location>
</feature>
<feature type="compositionally biased region" description="Basic and acidic residues" evidence="13">
    <location>
        <begin position="34"/>
        <end position="43"/>
    </location>
</feature>
<evidence type="ECO:0000256" key="3">
    <source>
        <dbReference type="ARBA" id="ARBA00009548"/>
    </source>
</evidence>
<keyword evidence="7" id="KW-0509">mRNA transport</keyword>
<dbReference type="Pfam" id="PF09405">
    <property type="entry name" value="Btz"/>
    <property type="match status" value="1"/>
</dbReference>
<dbReference type="GO" id="GO:0051028">
    <property type="term" value="P:mRNA transport"/>
    <property type="evidence" value="ECO:0007669"/>
    <property type="project" value="UniProtKB-KW"/>
</dbReference>
<feature type="compositionally biased region" description="Acidic residues" evidence="13">
    <location>
        <begin position="61"/>
        <end position="88"/>
    </location>
</feature>
<dbReference type="PANTHER" id="PTHR46837:SF5">
    <property type="entry name" value="PROTEIN MLN51 HOMOLOG"/>
    <property type="match status" value="1"/>
</dbReference>
<accession>A0A3S3QC61</accession>
<proteinExistence type="inferred from homology"/>
<dbReference type="EMBL" id="QPKB01000004">
    <property type="protein sequence ID" value="RWR83041.1"/>
    <property type="molecule type" value="Genomic_DNA"/>
</dbReference>
<evidence type="ECO:0000256" key="8">
    <source>
        <dbReference type="ARBA" id="ARBA00022845"/>
    </source>
</evidence>
<evidence type="ECO:0000256" key="4">
    <source>
        <dbReference type="ARBA" id="ARBA00022448"/>
    </source>
</evidence>
<dbReference type="STRING" id="337451.A0A3S3QC61"/>
<evidence type="ECO:0000313" key="16">
    <source>
        <dbReference type="Proteomes" id="UP000283530"/>
    </source>
</evidence>
<comment type="caution">
    <text evidence="15">The sequence shown here is derived from an EMBL/GenBank/DDBJ whole genome shotgun (WGS) entry which is preliminary data.</text>
</comment>
<evidence type="ECO:0000256" key="2">
    <source>
        <dbReference type="ARBA" id="ARBA00004496"/>
    </source>
</evidence>
<evidence type="ECO:0000313" key="15">
    <source>
        <dbReference type="EMBL" id="RWR83041.1"/>
    </source>
</evidence>
<comment type="subcellular location">
    <subcellularLocation>
        <location evidence="2">Cytoplasm</location>
    </subcellularLocation>
    <subcellularLocation>
        <location evidence="1">Nucleus</location>
    </subcellularLocation>
</comment>
<dbReference type="PANTHER" id="PTHR46837">
    <property type="entry name" value="PROTEIN MLN51 HOMOLOG"/>
    <property type="match status" value="1"/>
</dbReference>
<dbReference type="AlphaFoldDB" id="A0A3S3QC61"/>
<organism evidence="15 16">
    <name type="scientific">Cinnamomum micranthum f. kanehirae</name>
    <dbReference type="NCBI Taxonomy" id="337451"/>
    <lineage>
        <taxon>Eukaryota</taxon>
        <taxon>Viridiplantae</taxon>
        <taxon>Streptophyta</taxon>
        <taxon>Embryophyta</taxon>
        <taxon>Tracheophyta</taxon>
        <taxon>Spermatophyta</taxon>
        <taxon>Magnoliopsida</taxon>
        <taxon>Magnoliidae</taxon>
        <taxon>Laurales</taxon>
        <taxon>Lauraceae</taxon>
        <taxon>Cinnamomum</taxon>
    </lineage>
</organism>
<feature type="region of interest" description="Disordered" evidence="13">
    <location>
        <begin position="395"/>
        <end position="520"/>
    </location>
</feature>
<dbReference type="GO" id="GO:0003729">
    <property type="term" value="F:mRNA binding"/>
    <property type="evidence" value="ECO:0007669"/>
    <property type="project" value="InterPro"/>
</dbReference>
<feature type="compositionally biased region" description="Basic and acidic residues" evidence="13">
    <location>
        <begin position="124"/>
        <end position="139"/>
    </location>
</feature>
<feature type="region of interest" description="Disordered" evidence="13">
    <location>
        <begin position="205"/>
        <end position="328"/>
    </location>
</feature>
<evidence type="ECO:0000256" key="6">
    <source>
        <dbReference type="ARBA" id="ARBA00022664"/>
    </source>
</evidence>
<feature type="compositionally biased region" description="Polar residues" evidence="13">
    <location>
        <begin position="424"/>
        <end position="491"/>
    </location>
</feature>
<keyword evidence="6" id="KW-0507">mRNA processing</keyword>
<evidence type="ECO:0000256" key="5">
    <source>
        <dbReference type="ARBA" id="ARBA00022490"/>
    </source>
</evidence>
<name>A0A3S3QC61_9MAGN</name>
<sequence>MATEGEEYESDPEEAMAALAMRRREASDDEEGERDERGKKPAERVLIGSDVESDGQGGAEVYEEEESEIEEEEEGEEEYEDGVEEVEFDDKGSERGEVSAAAALAAATALEVAAVAESGGGESAHGKDHGEEEEEKKVNEPFAVPTAGAFYMHDDRFQDDRSGRHRRTPAGRRLWESKDNRAWVHDRFEEMNLQEVHYNNEERRRNGKGRFRGRGGYRGTGRGYVRGNGSRTFGDVNNQNRNNKVFRGRGPRRYEPPAKNNKEMPAVQDKQSGKSIDTTSNANSGRVPTHSSNVQHDLVLPRKHVFSSSLNSASPPFYPSRSSNQDASIAHKRDTLTGITSRNLQSSVLSKENLLTSHSIASMRGKAIAEPNGPERSFMDDSIRSVSGKQFNNVQLQSSGSPILLDTRPSAQTRSQGRGPVTSGPLNYQPTVPLNQVNRGSAQTQISAVQQRSIQSPVQPASRGSSQQLVHRPGSGTQASLTQASSTNSSEAGEMESPPGSSKSKTALAGKDKESIEGSGKGSFLYGGGQIIGATGPMGLAHGDQGFSATPALLPFMQFGGQHHGGLGVPAVGMALPGYVAQPQLGFGNSEMTWVPVLAGAAGALGASYCSPYIAVDGGFYPRSSGQTSSSGGSKETSTNKPSNTWKPPQKPEPVSDEFGQRQSKPRRYSEMSFSQ</sequence>
<dbReference type="InterPro" id="IPR044796">
    <property type="entry name" value="MLN51_plant"/>
</dbReference>
<evidence type="ECO:0000256" key="1">
    <source>
        <dbReference type="ARBA" id="ARBA00004123"/>
    </source>
</evidence>
<feature type="domain" description="Btz" evidence="14">
    <location>
        <begin position="111"/>
        <end position="215"/>
    </location>
</feature>
<evidence type="ECO:0000256" key="12">
    <source>
        <dbReference type="ARBA" id="ARBA00023242"/>
    </source>
</evidence>
<keyword evidence="12" id="KW-0539">Nucleus</keyword>
<feature type="compositionally biased region" description="Basic residues" evidence="13">
    <location>
        <begin position="205"/>
        <end position="215"/>
    </location>
</feature>
<gene>
    <name evidence="15" type="ORF">CKAN_01178100</name>
</gene>
<dbReference type="GO" id="GO:0035145">
    <property type="term" value="C:exon-exon junction complex"/>
    <property type="evidence" value="ECO:0007669"/>
    <property type="project" value="InterPro"/>
</dbReference>
<evidence type="ECO:0000256" key="7">
    <source>
        <dbReference type="ARBA" id="ARBA00022816"/>
    </source>
</evidence>
<keyword evidence="9" id="KW-0694">RNA-binding</keyword>
<dbReference type="GO" id="GO:0006417">
    <property type="term" value="P:regulation of translation"/>
    <property type="evidence" value="ECO:0007669"/>
    <property type="project" value="UniProtKB-KW"/>
</dbReference>
<dbReference type="Proteomes" id="UP000283530">
    <property type="component" value="Unassembled WGS sequence"/>
</dbReference>
<dbReference type="GO" id="GO:0008380">
    <property type="term" value="P:RNA splicing"/>
    <property type="evidence" value="ECO:0007669"/>
    <property type="project" value="UniProtKB-KW"/>
</dbReference>
<keyword evidence="8" id="KW-0810">Translation regulation</keyword>
<evidence type="ECO:0000256" key="11">
    <source>
        <dbReference type="ARBA" id="ARBA00023187"/>
    </source>
</evidence>
<reference evidence="15 16" key="1">
    <citation type="journal article" date="2019" name="Nat. Plants">
        <title>Stout camphor tree genome fills gaps in understanding of flowering plant genome evolution.</title>
        <authorList>
            <person name="Chaw S.M."/>
            <person name="Liu Y.C."/>
            <person name="Wu Y.W."/>
            <person name="Wang H.Y."/>
            <person name="Lin C.I."/>
            <person name="Wu C.S."/>
            <person name="Ke H.M."/>
            <person name="Chang L.Y."/>
            <person name="Hsu C.Y."/>
            <person name="Yang H.T."/>
            <person name="Sudianto E."/>
            <person name="Hsu M.H."/>
            <person name="Wu K.P."/>
            <person name="Wang L.N."/>
            <person name="Leebens-Mack J.H."/>
            <person name="Tsai I.J."/>
        </authorList>
    </citation>
    <scope>NUCLEOTIDE SEQUENCE [LARGE SCALE GENOMIC DNA]</scope>
    <source>
        <strain evidence="16">cv. Chaw 1501</strain>
        <tissue evidence="15">Young leaves</tissue>
    </source>
</reference>
<dbReference type="GO" id="GO:0006397">
    <property type="term" value="P:mRNA processing"/>
    <property type="evidence" value="ECO:0007669"/>
    <property type="project" value="UniProtKB-KW"/>
</dbReference>